<gene>
    <name evidence="1" type="ORF">J2851_004460</name>
</gene>
<dbReference type="RefSeq" id="WP_209768937.1">
    <property type="nucleotide sequence ID" value="NZ_JAGINP010000017.1"/>
</dbReference>
<evidence type="ECO:0000313" key="2">
    <source>
        <dbReference type="Proteomes" id="UP000781958"/>
    </source>
</evidence>
<sequence>MPAPKVADEVRKACRIHARLLDAFIAMTEQELAQLTPGFAEESLVESLEKMRAARKSYGGLAGVMAVDLETSNAA</sequence>
<name>A0ABS4STH2_9PROT</name>
<organism evidence="1 2">
    <name type="scientific">Azospirillum rugosum</name>
    <dbReference type="NCBI Taxonomy" id="416170"/>
    <lineage>
        <taxon>Bacteria</taxon>
        <taxon>Pseudomonadati</taxon>
        <taxon>Pseudomonadota</taxon>
        <taxon>Alphaproteobacteria</taxon>
        <taxon>Rhodospirillales</taxon>
        <taxon>Azospirillaceae</taxon>
        <taxon>Azospirillum</taxon>
    </lineage>
</organism>
<comment type="caution">
    <text evidence="1">The sequence shown here is derived from an EMBL/GenBank/DDBJ whole genome shotgun (WGS) entry which is preliminary data.</text>
</comment>
<evidence type="ECO:0000313" key="1">
    <source>
        <dbReference type="EMBL" id="MBP2294670.1"/>
    </source>
</evidence>
<accession>A0ABS4STH2</accession>
<dbReference type="Proteomes" id="UP000781958">
    <property type="component" value="Unassembled WGS sequence"/>
</dbReference>
<protein>
    <submittedName>
        <fullName evidence="1">Uncharacterized protein</fullName>
    </submittedName>
</protein>
<dbReference type="EMBL" id="JAGINP010000017">
    <property type="protein sequence ID" value="MBP2294670.1"/>
    <property type="molecule type" value="Genomic_DNA"/>
</dbReference>
<keyword evidence="2" id="KW-1185">Reference proteome</keyword>
<reference evidence="1 2" key="1">
    <citation type="submission" date="2021-03" db="EMBL/GenBank/DDBJ databases">
        <title>Genomic Encyclopedia of Type Strains, Phase III (KMG-III): the genomes of soil and plant-associated and newly described type strains.</title>
        <authorList>
            <person name="Whitman W."/>
        </authorList>
    </citation>
    <scope>NUCLEOTIDE SEQUENCE [LARGE SCALE GENOMIC DNA]</scope>
    <source>
        <strain evidence="1 2">IMMIB AFH-6</strain>
    </source>
</reference>
<proteinExistence type="predicted"/>